<dbReference type="PATRIC" id="fig|1217699.3.peg.438"/>
<dbReference type="HOGENOM" id="CLU_924068_0_0_6"/>
<dbReference type="OrthoDB" id="5865284at2"/>
<evidence type="ECO:0000313" key="2">
    <source>
        <dbReference type="EMBL" id="MDO3656766.1"/>
    </source>
</evidence>
<dbReference type="Proteomes" id="UP001168902">
    <property type="component" value="Unassembled WGS sequence"/>
</dbReference>
<organism evidence="1 3">
    <name type="scientific">Acinetobacter genomosp. 15BJ</name>
    <dbReference type="NCBI Taxonomy" id="106651"/>
    <lineage>
        <taxon>Bacteria</taxon>
        <taxon>Pseudomonadati</taxon>
        <taxon>Pseudomonadota</taxon>
        <taxon>Gammaproteobacteria</taxon>
        <taxon>Moraxellales</taxon>
        <taxon>Moraxellaceae</taxon>
        <taxon>Acinetobacter</taxon>
    </lineage>
</organism>
<comment type="caution">
    <text evidence="1">The sequence shown here is derived from an EMBL/GenBank/DDBJ whole genome shotgun (WGS) entry which is preliminary data.</text>
</comment>
<proteinExistence type="predicted"/>
<evidence type="ECO:0000313" key="4">
    <source>
        <dbReference type="Proteomes" id="UP001168902"/>
    </source>
</evidence>
<evidence type="ECO:0000313" key="1">
    <source>
        <dbReference type="EMBL" id="EOR10325.1"/>
    </source>
</evidence>
<name>R9B7W8_9GAMM</name>
<dbReference type="RefSeq" id="WP_016162419.1">
    <property type="nucleotide sequence ID" value="NZ_JAKZGC010000016.1"/>
</dbReference>
<keyword evidence="4" id="KW-1185">Reference proteome</keyword>
<reference evidence="1 3" key="1">
    <citation type="submission" date="2013-03" db="EMBL/GenBank/DDBJ databases">
        <title>The Genome Sequence of Acinetobacter sp. CIP 110321.</title>
        <authorList>
            <consortium name="The Broad Institute Genome Sequencing Platform"/>
            <consortium name="The Broad Institute Genome Sequencing Center for Infectious Disease"/>
            <person name="Cerqueira G."/>
            <person name="Feldgarden M."/>
            <person name="Courvalin P."/>
            <person name="Perichon B."/>
            <person name="Grillot-Courvalin C."/>
            <person name="Clermont D."/>
            <person name="Rocha E."/>
            <person name="Yoon E.-J."/>
            <person name="Nemec A."/>
            <person name="Walker B."/>
            <person name="Young S.K."/>
            <person name="Zeng Q."/>
            <person name="Gargeya S."/>
            <person name="Fitzgerald M."/>
            <person name="Haas B."/>
            <person name="Abouelleil A."/>
            <person name="Alvarado L."/>
            <person name="Arachchi H.M."/>
            <person name="Berlin A.M."/>
            <person name="Chapman S.B."/>
            <person name="Dewar J."/>
            <person name="Goldberg J."/>
            <person name="Griggs A."/>
            <person name="Gujja S."/>
            <person name="Hansen M."/>
            <person name="Howarth C."/>
            <person name="Imamovic A."/>
            <person name="Larimer J."/>
            <person name="McCowan C."/>
            <person name="Murphy C."/>
            <person name="Neiman D."/>
            <person name="Pearson M."/>
            <person name="Priest M."/>
            <person name="Roberts A."/>
            <person name="Saif S."/>
            <person name="Shea T."/>
            <person name="Sisk P."/>
            <person name="Sykes S."/>
            <person name="Wortman J."/>
            <person name="Nusbaum C."/>
            <person name="Birren B."/>
        </authorList>
    </citation>
    <scope>NUCLEOTIDE SEQUENCE [LARGE SCALE GENOMIC DNA]</scope>
    <source>
        <strain evidence="1 3">CIP 110321</strain>
    </source>
</reference>
<dbReference type="Proteomes" id="UP000016203">
    <property type="component" value="Unassembled WGS sequence"/>
</dbReference>
<gene>
    <name evidence="1" type="ORF">F896_00453</name>
    <name evidence="2" type="ORF">Q3V53_06015</name>
</gene>
<dbReference type="AlphaFoldDB" id="R9B7W8"/>
<evidence type="ECO:0000313" key="3">
    <source>
        <dbReference type="Proteomes" id="UP000016203"/>
    </source>
</evidence>
<accession>R9B7W8</accession>
<sequence>MTEDELLERALNYSATIHQPHAIKSYQAAKNIFTVLGNNAIWAQADKLIFQSEIYNVRSFTQDSHDTQFSLPRIQSILNRSIYPVAYSALYQWYCNYGFTNIFDHYIKLAASNNEYLSHNITILLSFQTLLPTLNEKQIYPFLDRFTEFLTSTFGNTSKQLLSESFDQNITFQSLLDECIHQPSFFGHNLITLTWLMRCENQIPSELMRKFKFNLHIQATTPLEDPEDELDADIYSQSLEGDITQFMMSLDNLIFGICKNLHQVTLADALLYLQQQFPIYTPKLNRITDYQIRLLRR</sequence>
<dbReference type="EMBL" id="AQFL01000004">
    <property type="protein sequence ID" value="EOR10325.1"/>
    <property type="molecule type" value="Genomic_DNA"/>
</dbReference>
<reference evidence="2 4" key="2">
    <citation type="submission" date="2023-07" db="EMBL/GenBank/DDBJ databases">
        <title>A novel proteolytic Acinetobacter species.</title>
        <authorList>
            <person name="Nemec A."/>
            <person name="Radolfova-Krizova L."/>
        </authorList>
    </citation>
    <scope>NUCLEOTIDE SEQUENCE [LARGE SCALE GENOMIC DNA]</scope>
    <source>
        <strain evidence="2 4">NIPH 1865</strain>
    </source>
</reference>
<dbReference type="EMBL" id="JAUMJH010000011">
    <property type="protein sequence ID" value="MDO3656766.1"/>
    <property type="molecule type" value="Genomic_DNA"/>
</dbReference>
<protein>
    <submittedName>
        <fullName evidence="1">Uncharacterized protein</fullName>
    </submittedName>
</protein>